<organism evidence="1 2">
    <name type="scientific">Candidatus Chryseobacterium massiliense</name>
    <dbReference type="NCBI Taxonomy" id="204089"/>
    <lineage>
        <taxon>Bacteria</taxon>
        <taxon>Pseudomonadati</taxon>
        <taxon>Bacteroidota</taxon>
        <taxon>Flavobacteriia</taxon>
        <taxon>Flavobacteriales</taxon>
        <taxon>Weeksellaceae</taxon>
        <taxon>Chryseobacterium group</taxon>
        <taxon>Chryseobacterium</taxon>
    </lineage>
</organism>
<name>A0A3D9B0N3_9FLAO</name>
<evidence type="ECO:0000313" key="1">
    <source>
        <dbReference type="EMBL" id="REC46918.1"/>
    </source>
</evidence>
<reference evidence="1 2" key="1">
    <citation type="journal article" date="2004" name="Emerg. Infect. Dis.">
        <title>Amoebae-resisting bacteria isolated from human nasal swabs by amoebal coculture.</title>
        <authorList>
            <person name="Greub G."/>
            <person name="La Scola B."/>
            <person name="Raoult D."/>
        </authorList>
    </citation>
    <scope>NUCLEOTIDE SEQUENCE [LARGE SCALE GENOMIC DNA]</scope>
    <source>
        <strain evidence="1 2">CCUG 51329</strain>
    </source>
</reference>
<proteinExistence type="predicted"/>
<dbReference type="RefSeq" id="WP_065721256.1">
    <property type="nucleotide sequence ID" value="NZ_QNVU01000028.1"/>
</dbReference>
<keyword evidence="2" id="KW-1185">Reference proteome</keyword>
<gene>
    <name evidence="1" type="ORF">DRF68_13785</name>
</gene>
<sequence>MGILEIPNEGQVGELKMKMFRGTKSEQNHLEYTSDPGNLRGKETDSHDNLTYINLIKFVIQFNKGRSKASFICL</sequence>
<comment type="caution">
    <text evidence="1">The sequence shown here is derived from an EMBL/GenBank/DDBJ whole genome shotgun (WGS) entry which is preliminary data.</text>
</comment>
<accession>A0A3D9B0N3</accession>
<dbReference type="Proteomes" id="UP000256924">
    <property type="component" value="Unassembled WGS sequence"/>
</dbReference>
<dbReference type="EMBL" id="QNVU01000028">
    <property type="protein sequence ID" value="REC46918.1"/>
    <property type="molecule type" value="Genomic_DNA"/>
</dbReference>
<dbReference type="AlphaFoldDB" id="A0A3D9B0N3"/>
<evidence type="ECO:0000313" key="2">
    <source>
        <dbReference type="Proteomes" id="UP000256924"/>
    </source>
</evidence>
<protein>
    <submittedName>
        <fullName evidence="1">Uncharacterized protein</fullName>
    </submittedName>
</protein>